<keyword evidence="6" id="KW-0804">Transcription</keyword>
<dbReference type="GO" id="GO:0008168">
    <property type="term" value="F:methyltransferase activity"/>
    <property type="evidence" value="ECO:0007669"/>
    <property type="project" value="UniProtKB-KW"/>
</dbReference>
<dbReference type="InterPro" id="IPR029063">
    <property type="entry name" value="SAM-dependent_MTases_sf"/>
</dbReference>
<evidence type="ECO:0000256" key="10">
    <source>
        <dbReference type="SAM" id="MobiDB-lite"/>
    </source>
</evidence>
<evidence type="ECO:0000256" key="5">
    <source>
        <dbReference type="ARBA" id="ARBA00023015"/>
    </source>
</evidence>
<evidence type="ECO:0000313" key="11">
    <source>
        <dbReference type="EMBL" id="KJR85946.1"/>
    </source>
</evidence>
<dbReference type="AlphaFoldDB" id="A0A0F2MCS4"/>
<comment type="caution">
    <text evidence="11">The sequence shown here is derived from an EMBL/GenBank/DDBJ whole genome shotgun (WGS) entry which is preliminary data.</text>
</comment>
<dbReference type="CDD" id="cd02440">
    <property type="entry name" value="AdoMet_MTases"/>
    <property type="match status" value="1"/>
</dbReference>
<keyword evidence="3" id="KW-0808">Transferase</keyword>
<evidence type="ECO:0000256" key="7">
    <source>
        <dbReference type="ARBA" id="ARBA00023242"/>
    </source>
</evidence>
<comment type="catalytic activity">
    <reaction evidence="9">
        <text>L-methionyl-[protein] + S-adenosyl-L-methionine = S-methyl-L-methionyl-[protein] + S-adenosyl-L-homocysteine</text>
        <dbReference type="Rhea" id="RHEA:60560"/>
        <dbReference type="Rhea" id="RHEA-COMP:12313"/>
        <dbReference type="Rhea" id="RHEA-COMP:15592"/>
        <dbReference type="ChEBI" id="CHEBI:16044"/>
        <dbReference type="ChEBI" id="CHEBI:57856"/>
        <dbReference type="ChEBI" id="CHEBI:59789"/>
        <dbReference type="ChEBI" id="CHEBI:142742"/>
    </reaction>
    <physiologicalReaction direction="left-to-right" evidence="9">
        <dbReference type="Rhea" id="RHEA:60561"/>
    </physiologicalReaction>
</comment>
<feature type="compositionally biased region" description="Acidic residues" evidence="10">
    <location>
        <begin position="339"/>
        <end position="351"/>
    </location>
</feature>
<dbReference type="PANTHER" id="PTHR43591:SF30">
    <property type="entry name" value="PROTEIN-METHIONINE METHYLTRANSFERASE LAEA"/>
    <property type="match status" value="1"/>
</dbReference>
<dbReference type="Gene3D" id="3.40.50.150">
    <property type="entry name" value="Vaccinia Virus protein VP39"/>
    <property type="match status" value="1"/>
</dbReference>
<dbReference type="RefSeq" id="XP_016588622.1">
    <property type="nucleotide sequence ID" value="XM_016735752.1"/>
</dbReference>
<comment type="subcellular location">
    <subcellularLocation>
        <location evidence="1">Nucleus</location>
    </subcellularLocation>
</comment>
<evidence type="ECO:0000256" key="3">
    <source>
        <dbReference type="ARBA" id="ARBA00022679"/>
    </source>
</evidence>
<accession>A0A0F2MCS4</accession>
<reference evidence="11 12" key="2">
    <citation type="journal article" date="2015" name="Eukaryot. Cell">
        <title>Asexual propagation of a virulent clone complex in a human and feline outbreak of sporotrichosis.</title>
        <authorList>
            <person name="Teixeira Mde M."/>
            <person name="Rodrigues A.M."/>
            <person name="Tsui C.K."/>
            <person name="de Almeida L.G."/>
            <person name="Van Diepeningen A.D."/>
            <person name="van den Ende B.G."/>
            <person name="Fernandes G.F."/>
            <person name="Kano R."/>
            <person name="Hamelin R.C."/>
            <person name="Lopes-Bezerra L.M."/>
            <person name="Vasconcelos A.T."/>
            <person name="de Hoog S."/>
            <person name="de Camargo Z.P."/>
            <person name="Felipe M.S."/>
        </authorList>
    </citation>
    <scope>NUCLEOTIDE SEQUENCE [LARGE SCALE GENOMIC DNA]</scope>
    <source>
        <strain evidence="11 12">1099-18</strain>
    </source>
</reference>
<organism evidence="11 12">
    <name type="scientific">Sporothrix schenckii 1099-18</name>
    <dbReference type="NCBI Taxonomy" id="1397361"/>
    <lineage>
        <taxon>Eukaryota</taxon>
        <taxon>Fungi</taxon>
        <taxon>Dikarya</taxon>
        <taxon>Ascomycota</taxon>
        <taxon>Pezizomycotina</taxon>
        <taxon>Sordariomycetes</taxon>
        <taxon>Sordariomycetidae</taxon>
        <taxon>Ophiostomatales</taxon>
        <taxon>Ophiostomataceae</taxon>
        <taxon>Sporothrix</taxon>
    </lineage>
</organism>
<reference evidence="11 12" key="1">
    <citation type="journal article" date="2014" name="BMC Genomics">
        <title>Comparative genomics of the major fungal agents of human and animal Sporotrichosis: Sporothrix schenckii and Sporothrix brasiliensis.</title>
        <authorList>
            <person name="Teixeira M.M."/>
            <person name="de Almeida L.G."/>
            <person name="Kubitschek-Barreira P."/>
            <person name="Alves F.L."/>
            <person name="Kioshima E.S."/>
            <person name="Abadio A.K."/>
            <person name="Fernandes L."/>
            <person name="Derengowski L.S."/>
            <person name="Ferreira K.S."/>
            <person name="Souza R.C."/>
            <person name="Ruiz J.C."/>
            <person name="de Andrade N.C."/>
            <person name="Paes H.C."/>
            <person name="Nicola A.M."/>
            <person name="Albuquerque P."/>
            <person name="Gerber A.L."/>
            <person name="Martins V.P."/>
            <person name="Peconick L.D."/>
            <person name="Neto A.V."/>
            <person name="Chaucanez C.B."/>
            <person name="Silva P.A."/>
            <person name="Cunha O.L."/>
            <person name="de Oliveira F.F."/>
            <person name="dos Santos T.C."/>
            <person name="Barros A.L."/>
            <person name="Soares M.A."/>
            <person name="de Oliveira L.M."/>
            <person name="Marini M.M."/>
            <person name="Villalobos-Duno H."/>
            <person name="Cunha M.M."/>
            <person name="de Hoog S."/>
            <person name="da Silveira J.F."/>
            <person name="Henrissat B."/>
            <person name="Nino-Vega G.A."/>
            <person name="Cisalpino P.S."/>
            <person name="Mora-Montes H.M."/>
            <person name="Almeida S.R."/>
            <person name="Stajich J.E."/>
            <person name="Lopes-Bezerra L.M."/>
            <person name="Vasconcelos A.T."/>
            <person name="Felipe M.S."/>
        </authorList>
    </citation>
    <scope>NUCLEOTIDE SEQUENCE [LARGE SCALE GENOMIC DNA]</scope>
    <source>
        <strain evidence="11 12">1099-18</strain>
    </source>
</reference>
<dbReference type="PANTHER" id="PTHR43591">
    <property type="entry name" value="METHYLTRANSFERASE"/>
    <property type="match status" value="1"/>
</dbReference>
<keyword evidence="4" id="KW-0949">S-adenosyl-L-methionine</keyword>
<dbReference type="EMBL" id="AXCR01000007">
    <property type="protein sequence ID" value="KJR85946.1"/>
    <property type="molecule type" value="Genomic_DNA"/>
</dbReference>
<dbReference type="GO" id="GO:0032259">
    <property type="term" value="P:methylation"/>
    <property type="evidence" value="ECO:0007669"/>
    <property type="project" value="UniProtKB-KW"/>
</dbReference>
<proteinExistence type="inferred from homology"/>
<evidence type="ECO:0000256" key="8">
    <source>
        <dbReference type="ARBA" id="ARBA00038158"/>
    </source>
</evidence>
<dbReference type="GeneID" id="27671029"/>
<evidence type="ECO:0000256" key="2">
    <source>
        <dbReference type="ARBA" id="ARBA00022603"/>
    </source>
</evidence>
<keyword evidence="5" id="KW-0805">Transcription regulation</keyword>
<feature type="compositionally biased region" description="Low complexity" evidence="10">
    <location>
        <begin position="298"/>
        <end position="338"/>
    </location>
</feature>
<dbReference type="Pfam" id="PF13489">
    <property type="entry name" value="Methyltransf_23"/>
    <property type="match status" value="1"/>
</dbReference>
<evidence type="ECO:0000256" key="6">
    <source>
        <dbReference type="ARBA" id="ARBA00023163"/>
    </source>
</evidence>
<sequence>MSLPPRNPHTRINSLGSFIPFAHEDSHGSSSRHGSGSSQRSPPAGRRSSPSAASLTTQEHGRHFLANSPQYLFPWDSVEAHSMDLFHKAATLARGGGRARIHSAPLRPNEHLRILDLGTGTGLWVVEMADLYAGRSEVWGVDLAPFQPHLIPSNAKFQSLDIESHWLLGTASWDLIHIRCLNGVVRNWPSLYATVHSHLIPGVGYIEHVEIDWTPQPALPGGVGSSSIGGGGGSSGSGNTPSSPCLAAWASILLNCMDRTGRPLRVDPAETRLALHEAGFVDVRQDTYQLPFDRRESAGASASRASPTSASPTRTRTSLPSLSSLSSPSSHSLSVFPLSDDDDEGAEDGNDNDGSHDSSSPSGRHGGGVEKWFPRAFDLWLEGLTLMPLLRAGYDLDTIYRLMADVRREVADPSCTASCTMYIWTAKCSVRQER</sequence>
<dbReference type="Proteomes" id="UP000033710">
    <property type="component" value="Unassembled WGS sequence"/>
</dbReference>
<keyword evidence="2" id="KW-0489">Methyltransferase</keyword>
<evidence type="ECO:0000256" key="4">
    <source>
        <dbReference type="ARBA" id="ARBA00022691"/>
    </source>
</evidence>
<gene>
    <name evidence="11" type="ORF">SPSK_09174</name>
</gene>
<dbReference type="VEuPathDB" id="FungiDB:SPSK_09174"/>
<comment type="similarity">
    <text evidence="8">Belongs to the methyltransferase superfamily. LaeA methyltransferase family.</text>
</comment>
<name>A0A0F2MCS4_SPOSC</name>
<dbReference type="GO" id="GO:0005634">
    <property type="term" value="C:nucleus"/>
    <property type="evidence" value="ECO:0007669"/>
    <property type="project" value="UniProtKB-SubCell"/>
</dbReference>
<keyword evidence="7" id="KW-0539">Nucleus</keyword>
<feature type="region of interest" description="Disordered" evidence="10">
    <location>
        <begin position="294"/>
        <end position="367"/>
    </location>
</feature>
<dbReference type="OrthoDB" id="2013972at2759"/>
<protein>
    <submittedName>
        <fullName evidence="11">LaeA protein</fullName>
    </submittedName>
</protein>
<dbReference type="SUPFAM" id="SSF53335">
    <property type="entry name" value="S-adenosyl-L-methionine-dependent methyltransferases"/>
    <property type="match status" value="1"/>
</dbReference>
<evidence type="ECO:0000256" key="9">
    <source>
        <dbReference type="ARBA" id="ARBA00047870"/>
    </source>
</evidence>
<evidence type="ECO:0000313" key="12">
    <source>
        <dbReference type="Proteomes" id="UP000033710"/>
    </source>
</evidence>
<dbReference type="KEGG" id="ssck:SPSK_09174"/>
<evidence type="ECO:0000256" key="1">
    <source>
        <dbReference type="ARBA" id="ARBA00004123"/>
    </source>
</evidence>
<feature type="compositionally biased region" description="Low complexity" evidence="10">
    <location>
        <begin position="28"/>
        <end position="54"/>
    </location>
</feature>
<feature type="region of interest" description="Disordered" evidence="10">
    <location>
        <begin position="20"/>
        <end position="54"/>
    </location>
</feature>